<name>A0A0P6XCR1_9CHLR</name>
<gene>
    <name evidence="5" type="ORF">ADN01_11030</name>
</gene>
<dbReference type="GO" id="GO:0005829">
    <property type="term" value="C:cytosol"/>
    <property type="evidence" value="ECO:0007669"/>
    <property type="project" value="TreeGrafter"/>
</dbReference>
<dbReference type="STRING" id="229921.ADN01_11030"/>
<keyword evidence="3" id="KW-0663">Pyridoxal phosphate</keyword>
<dbReference type="InterPro" id="IPR015421">
    <property type="entry name" value="PyrdxlP-dep_Trfase_major"/>
</dbReference>
<comment type="caution">
    <text evidence="5">The sequence shown here is derived from an EMBL/GenBank/DDBJ whole genome shotgun (WGS) entry which is preliminary data.</text>
</comment>
<evidence type="ECO:0000256" key="2">
    <source>
        <dbReference type="ARBA" id="ARBA00006966"/>
    </source>
</evidence>
<dbReference type="PANTHER" id="PTHR48097">
    <property type="entry name" value="L-THREONINE ALDOLASE-RELATED"/>
    <property type="match status" value="1"/>
</dbReference>
<dbReference type="AlphaFoldDB" id="A0A0P6XCR1"/>
<accession>A0A0P6XCR1</accession>
<dbReference type="EMBL" id="LGCM01000039">
    <property type="protein sequence ID" value="KPL80667.1"/>
    <property type="molecule type" value="Genomic_DNA"/>
</dbReference>
<reference evidence="5 6" key="1">
    <citation type="submission" date="2015-07" db="EMBL/GenBank/DDBJ databases">
        <title>Genome sequence of Levilinea saccharolytica DSM 16555.</title>
        <authorList>
            <person name="Hemp J."/>
            <person name="Ward L.M."/>
            <person name="Pace L.A."/>
            <person name="Fischer W.W."/>
        </authorList>
    </citation>
    <scope>NUCLEOTIDE SEQUENCE [LARGE SCALE GENOMIC DNA]</scope>
    <source>
        <strain evidence="5 6">KIBI-1</strain>
    </source>
</reference>
<protein>
    <recommendedName>
        <fullName evidence="4">Aromatic amino acid beta-eliminating lyase/threonine aldolase domain-containing protein</fullName>
    </recommendedName>
</protein>
<dbReference type="Gene3D" id="3.90.1150.10">
    <property type="entry name" value="Aspartate Aminotransferase, domain 1"/>
    <property type="match status" value="1"/>
</dbReference>
<dbReference type="PANTHER" id="PTHR48097:SF9">
    <property type="entry name" value="L-THREONINE ALDOLASE"/>
    <property type="match status" value="1"/>
</dbReference>
<evidence type="ECO:0000313" key="5">
    <source>
        <dbReference type="EMBL" id="KPL80667.1"/>
    </source>
</evidence>
<comment type="similarity">
    <text evidence="2">Belongs to the threonine aldolase family.</text>
</comment>
<dbReference type="GO" id="GO:0006567">
    <property type="term" value="P:L-threonine catabolic process"/>
    <property type="evidence" value="ECO:0007669"/>
    <property type="project" value="TreeGrafter"/>
</dbReference>
<dbReference type="OrthoDB" id="9774495at2"/>
<dbReference type="Gene3D" id="3.40.640.10">
    <property type="entry name" value="Type I PLP-dependent aspartate aminotransferase-like (Major domain)"/>
    <property type="match status" value="1"/>
</dbReference>
<dbReference type="GO" id="GO:0006545">
    <property type="term" value="P:glycine biosynthetic process"/>
    <property type="evidence" value="ECO:0007669"/>
    <property type="project" value="TreeGrafter"/>
</dbReference>
<sequence>MQKLEFGDLQKQCAHFLTHHGPLTARQSLTEILAATGEDERMDVYCAGTMIADFEKEVADLLGKEAAVFMPSGTMAQQIALRIHADQRRGSTVAFHPRCHLENHEDKAYQHLHHLNSVLVGSYHNLLTLADLEKVADPITALLLELPQRNLGSQLPLWDDLNAQVAWARARGAAVHMDGARLWEAQPFYQRPYAEICSMFDSVYVSFYKTLGGISGAMLLGDAAFIRQARLWMHRHGGQIIHQFPALLSARLGLRTRLPRIPDYVQRNLEIAHLLTQFDKISSIPRPPHTNMMHLALRGDRQKLEDAAYQIAIEKGIFSFYALGDTTLPDWHLWEFVTGDATLKLSLKEVEAFFAELLERAA</sequence>
<evidence type="ECO:0000256" key="1">
    <source>
        <dbReference type="ARBA" id="ARBA00001933"/>
    </source>
</evidence>
<evidence type="ECO:0000259" key="4">
    <source>
        <dbReference type="Pfam" id="PF01212"/>
    </source>
</evidence>
<feature type="domain" description="Aromatic amino acid beta-eliminating lyase/threonine aldolase" evidence="4">
    <location>
        <begin position="43"/>
        <end position="292"/>
    </location>
</feature>
<dbReference type="InterPro" id="IPR001597">
    <property type="entry name" value="ArAA_b-elim_lyase/Thr_aldolase"/>
</dbReference>
<dbReference type="GO" id="GO:0008732">
    <property type="term" value="F:L-allo-threonine aldolase activity"/>
    <property type="evidence" value="ECO:0007669"/>
    <property type="project" value="TreeGrafter"/>
</dbReference>
<keyword evidence="6" id="KW-1185">Reference proteome</keyword>
<dbReference type="Pfam" id="PF01212">
    <property type="entry name" value="Beta_elim_lyase"/>
    <property type="match status" value="1"/>
</dbReference>
<dbReference type="PATRIC" id="fig|229921.5.peg.1425"/>
<evidence type="ECO:0000256" key="3">
    <source>
        <dbReference type="ARBA" id="ARBA00022898"/>
    </source>
</evidence>
<dbReference type="RefSeq" id="WP_062417725.1">
    <property type="nucleotide sequence ID" value="NZ_DF967974.1"/>
</dbReference>
<dbReference type="SUPFAM" id="SSF53383">
    <property type="entry name" value="PLP-dependent transferases"/>
    <property type="match status" value="1"/>
</dbReference>
<dbReference type="InterPro" id="IPR015422">
    <property type="entry name" value="PyrdxlP-dep_Trfase_small"/>
</dbReference>
<dbReference type="Proteomes" id="UP000050501">
    <property type="component" value="Unassembled WGS sequence"/>
</dbReference>
<organism evidence="5 6">
    <name type="scientific">Levilinea saccharolytica</name>
    <dbReference type="NCBI Taxonomy" id="229921"/>
    <lineage>
        <taxon>Bacteria</taxon>
        <taxon>Bacillati</taxon>
        <taxon>Chloroflexota</taxon>
        <taxon>Anaerolineae</taxon>
        <taxon>Anaerolineales</taxon>
        <taxon>Anaerolineaceae</taxon>
        <taxon>Levilinea</taxon>
    </lineage>
</organism>
<comment type="cofactor">
    <cofactor evidence="1">
        <name>pyridoxal 5'-phosphate</name>
        <dbReference type="ChEBI" id="CHEBI:597326"/>
    </cofactor>
</comment>
<dbReference type="InterPro" id="IPR015424">
    <property type="entry name" value="PyrdxlP-dep_Trfase"/>
</dbReference>
<proteinExistence type="inferred from homology"/>
<evidence type="ECO:0000313" key="6">
    <source>
        <dbReference type="Proteomes" id="UP000050501"/>
    </source>
</evidence>